<reference evidence="1 2" key="1">
    <citation type="journal article" date="2021" name="Hortic Res">
        <title>High-quality reference genome and annotation aids understanding of berry development for evergreen blueberry (Vaccinium darrowii).</title>
        <authorList>
            <person name="Yu J."/>
            <person name="Hulse-Kemp A.M."/>
            <person name="Babiker E."/>
            <person name="Staton M."/>
        </authorList>
    </citation>
    <scope>NUCLEOTIDE SEQUENCE [LARGE SCALE GENOMIC DNA]</scope>
    <source>
        <strain evidence="2">cv. NJ 8807/NJ 8810</strain>
        <tissue evidence="1">Young leaf</tissue>
    </source>
</reference>
<name>A0ACB7ZGA4_9ERIC</name>
<evidence type="ECO:0000313" key="2">
    <source>
        <dbReference type="Proteomes" id="UP000828048"/>
    </source>
</evidence>
<organism evidence="1 2">
    <name type="scientific">Vaccinium darrowii</name>
    <dbReference type="NCBI Taxonomy" id="229202"/>
    <lineage>
        <taxon>Eukaryota</taxon>
        <taxon>Viridiplantae</taxon>
        <taxon>Streptophyta</taxon>
        <taxon>Embryophyta</taxon>
        <taxon>Tracheophyta</taxon>
        <taxon>Spermatophyta</taxon>
        <taxon>Magnoliopsida</taxon>
        <taxon>eudicotyledons</taxon>
        <taxon>Gunneridae</taxon>
        <taxon>Pentapetalae</taxon>
        <taxon>asterids</taxon>
        <taxon>Ericales</taxon>
        <taxon>Ericaceae</taxon>
        <taxon>Vaccinioideae</taxon>
        <taxon>Vaccinieae</taxon>
        <taxon>Vaccinium</taxon>
    </lineage>
</organism>
<dbReference type="EMBL" id="CM037162">
    <property type="protein sequence ID" value="KAH7864761.1"/>
    <property type="molecule type" value="Genomic_DNA"/>
</dbReference>
<protein>
    <submittedName>
        <fullName evidence="1">Uncharacterized protein</fullName>
    </submittedName>
</protein>
<gene>
    <name evidence="1" type="ORF">Vadar_033495</name>
</gene>
<dbReference type="Proteomes" id="UP000828048">
    <property type="component" value="Chromosome 12"/>
</dbReference>
<keyword evidence="2" id="KW-1185">Reference proteome</keyword>
<sequence>MHLASAKWTRRVGFKPRIDAVHMEAVVAFGQFPAPLAAGNIVKAHCAVKGVHFARIWLEGEEVLVATTPFEQEIDDEEEDDHNGEDCWVVCFGGECWKVYNHLTPKHLERDPVASLGRLSDGVVSPQPSLRSKALGSQISVANFAHGRRCMPL</sequence>
<comment type="caution">
    <text evidence="1">The sequence shown here is derived from an EMBL/GenBank/DDBJ whole genome shotgun (WGS) entry which is preliminary data.</text>
</comment>
<proteinExistence type="predicted"/>
<accession>A0ACB7ZGA4</accession>
<evidence type="ECO:0000313" key="1">
    <source>
        <dbReference type="EMBL" id="KAH7864761.1"/>
    </source>
</evidence>